<name>A0A8H4IWF2_9PEZI</name>
<dbReference type="OrthoDB" id="3946190at2759"/>
<dbReference type="EMBL" id="WWBZ02000022">
    <property type="protein sequence ID" value="KAF4308432.1"/>
    <property type="molecule type" value="Genomic_DNA"/>
</dbReference>
<feature type="compositionally biased region" description="Polar residues" evidence="1">
    <location>
        <begin position="404"/>
        <end position="413"/>
    </location>
</feature>
<accession>A0A8H4IWF2</accession>
<feature type="compositionally biased region" description="Low complexity" evidence="1">
    <location>
        <begin position="371"/>
        <end position="385"/>
    </location>
</feature>
<feature type="compositionally biased region" description="Polar residues" evidence="1">
    <location>
        <begin position="349"/>
        <end position="358"/>
    </location>
</feature>
<sequence>MPATHAAHHADADLAAMIRTFINRETRSDAKIHGELSRPVNQHGNTTSISSPALRKFHWAFEYGELKWLPAGVQVSRPANENISLEEAMCRRAEHMEDIDAWHLQTMGPKLFNEVKSGAYGPGGALANGRRNTRARAAPKPIRAQAAKKKAAARPKESKRAAAESRATVASSSSGPTAKPSAKTSITFTTPAPPGLRSGTSMNKTIDLPLTGNPDTRSGFTLKLTGLSLVASKIQSANRTGTAADSVSTRARKRKVAEEVTTQEERAVKKPRVASKQSFEPLATPSAIAHTPKPTGQRHTRKRYTTRSKVNEPMPHQSTASLLSATTAPDSDANIASTKSTKRKLDSVENAQEESQQPMKRLRATRLQTGTSLSTSNVRSLSSSVMADLSPSSTQDNAVDDEQTSTTANNTAPPSSPAQGEDGGEPVRGNDGFELIGPRYKFKRGTDQTAHLTIQHFSVKNGIRIKHVHTYQPRKQTPIDWSCKKAIHALNKWYNQYLLRWGCAPLRVDMNELTYREPEYEWCRQYDEEHKNDDSRPDMGQILGAFNRRWTGVEVPYIKNGKQVKTGPRPERTIDGLFSFIDRERLCPNLRPGKVRRRG</sequence>
<dbReference type="Proteomes" id="UP000572817">
    <property type="component" value="Unassembled WGS sequence"/>
</dbReference>
<comment type="caution">
    <text evidence="2">The sequence shown here is derived from an EMBL/GenBank/DDBJ whole genome shotgun (WGS) entry which is preliminary data.</text>
</comment>
<feature type="compositionally biased region" description="Low complexity" evidence="1">
    <location>
        <begin position="127"/>
        <end position="145"/>
    </location>
</feature>
<dbReference type="AlphaFoldDB" id="A0A8H4IWF2"/>
<evidence type="ECO:0000313" key="3">
    <source>
        <dbReference type="Proteomes" id="UP000572817"/>
    </source>
</evidence>
<organism evidence="2 3">
    <name type="scientific">Botryosphaeria dothidea</name>
    <dbReference type="NCBI Taxonomy" id="55169"/>
    <lineage>
        <taxon>Eukaryota</taxon>
        <taxon>Fungi</taxon>
        <taxon>Dikarya</taxon>
        <taxon>Ascomycota</taxon>
        <taxon>Pezizomycotina</taxon>
        <taxon>Dothideomycetes</taxon>
        <taxon>Dothideomycetes incertae sedis</taxon>
        <taxon>Botryosphaeriales</taxon>
        <taxon>Botryosphaeriaceae</taxon>
        <taxon>Botryosphaeria</taxon>
    </lineage>
</organism>
<evidence type="ECO:0000313" key="2">
    <source>
        <dbReference type="EMBL" id="KAF4308432.1"/>
    </source>
</evidence>
<reference evidence="2" key="1">
    <citation type="submission" date="2020-04" db="EMBL/GenBank/DDBJ databases">
        <title>Genome Assembly and Annotation of Botryosphaeria dothidea sdau 11-99, a Latent Pathogen of Apple Fruit Ring Rot in China.</title>
        <authorList>
            <person name="Yu C."/>
            <person name="Diao Y."/>
            <person name="Lu Q."/>
            <person name="Zhao J."/>
            <person name="Cui S."/>
            <person name="Peng C."/>
            <person name="He B."/>
            <person name="Liu H."/>
        </authorList>
    </citation>
    <scope>NUCLEOTIDE SEQUENCE [LARGE SCALE GENOMIC DNA]</scope>
    <source>
        <strain evidence="2">Sdau11-99</strain>
    </source>
</reference>
<evidence type="ECO:0000256" key="1">
    <source>
        <dbReference type="SAM" id="MobiDB-lite"/>
    </source>
</evidence>
<feature type="compositionally biased region" description="Polar residues" evidence="1">
    <location>
        <begin position="168"/>
        <end position="190"/>
    </location>
</feature>
<feature type="compositionally biased region" description="Basic and acidic residues" evidence="1">
    <location>
        <begin position="154"/>
        <end position="163"/>
    </location>
</feature>
<gene>
    <name evidence="2" type="ORF">GTA08_BOTSDO04242</name>
</gene>
<feature type="compositionally biased region" description="Basic residues" evidence="1">
    <location>
        <begin position="296"/>
        <end position="306"/>
    </location>
</feature>
<feature type="compositionally biased region" description="Polar residues" evidence="1">
    <location>
        <begin position="316"/>
        <end position="339"/>
    </location>
</feature>
<protein>
    <submittedName>
        <fullName evidence="2">Uncharacterized protein</fullName>
    </submittedName>
</protein>
<feature type="region of interest" description="Disordered" evidence="1">
    <location>
        <begin position="122"/>
        <end position="203"/>
    </location>
</feature>
<proteinExistence type="predicted"/>
<keyword evidence="3" id="KW-1185">Reference proteome</keyword>
<feature type="region of interest" description="Disordered" evidence="1">
    <location>
        <begin position="237"/>
        <end position="432"/>
    </location>
</feature>
<feature type="compositionally biased region" description="Polar residues" evidence="1">
    <location>
        <begin position="237"/>
        <end position="249"/>
    </location>
</feature>